<protein>
    <submittedName>
        <fullName evidence="1">Uncharacterized protein</fullName>
    </submittedName>
</protein>
<keyword evidence="2" id="KW-1185">Reference proteome</keyword>
<name>A0AAN4ZQ06_9BILA</name>
<dbReference type="EMBL" id="BTRK01000003">
    <property type="protein sequence ID" value="GMR42628.1"/>
    <property type="molecule type" value="Genomic_DNA"/>
</dbReference>
<gene>
    <name evidence="1" type="ORF">PMAYCL1PPCAC_12823</name>
</gene>
<proteinExistence type="predicted"/>
<dbReference type="Proteomes" id="UP001328107">
    <property type="component" value="Unassembled WGS sequence"/>
</dbReference>
<evidence type="ECO:0000313" key="2">
    <source>
        <dbReference type="Proteomes" id="UP001328107"/>
    </source>
</evidence>
<comment type="caution">
    <text evidence="1">The sequence shown here is derived from an EMBL/GenBank/DDBJ whole genome shotgun (WGS) entry which is preliminary data.</text>
</comment>
<dbReference type="AlphaFoldDB" id="A0AAN4ZQ06"/>
<evidence type="ECO:0000313" key="1">
    <source>
        <dbReference type="EMBL" id="GMR42628.1"/>
    </source>
</evidence>
<feature type="non-terminal residue" evidence="1">
    <location>
        <position position="1"/>
    </location>
</feature>
<reference evidence="2" key="1">
    <citation type="submission" date="2022-10" db="EMBL/GenBank/DDBJ databases">
        <title>Genome assembly of Pristionchus species.</title>
        <authorList>
            <person name="Yoshida K."/>
            <person name="Sommer R.J."/>
        </authorList>
    </citation>
    <scope>NUCLEOTIDE SEQUENCE [LARGE SCALE GENOMIC DNA]</scope>
    <source>
        <strain evidence="2">RS5460</strain>
    </source>
</reference>
<accession>A0AAN4ZQ06</accession>
<sequence length="99" mass="11072">RKKKNKVLVERFACTQKKELHEIFQTIFDRQVNSSKPKDLHIRIKFETNKIEESSSDLGSYSSVSSEVAKEDRSIGGTAGVTPLPRSPVTPLAEIAVRS</sequence>
<organism evidence="1 2">
    <name type="scientific">Pristionchus mayeri</name>
    <dbReference type="NCBI Taxonomy" id="1317129"/>
    <lineage>
        <taxon>Eukaryota</taxon>
        <taxon>Metazoa</taxon>
        <taxon>Ecdysozoa</taxon>
        <taxon>Nematoda</taxon>
        <taxon>Chromadorea</taxon>
        <taxon>Rhabditida</taxon>
        <taxon>Rhabditina</taxon>
        <taxon>Diplogasteromorpha</taxon>
        <taxon>Diplogasteroidea</taxon>
        <taxon>Neodiplogasteridae</taxon>
        <taxon>Pristionchus</taxon>
    </lineage>
</organism>